<gene>
    <name evidence="1" type="ORF">NHP190012_11990</name>
</gene>
<evidence type="ECO:0008006" key="3">
    <source>
        <dbReference type="Google" id="ProtNLM"/>
    </source>
</evidence>
<evidence type="ECO:0000313" key="1">
    <source>
        <dbReference type="EMBL" id="BCZ19557.1"/>
    </source>
</evidence>
<dbReference type="InterPro" id="IPR002718">
    <property type="entry name" value="OMP_Helicobacter"/>
</dbReference>
<accession>A0ABM7SI29</accession>
<organism evidence="1 2">
    <name type="scientific">Helicobacter gastrofelis</name>
    <dbReference type="NCBI Taxonomy" id="2849642"/>
    <lineage>
        <taxon>Bacteria</taxon>
        <taxon>Pseudomonadati</taxon>
        <taxon>Campylobacterota</taxon>
        <taxon>Epsilonproteobacteria</taxon>
        <taxon>Campylobacterales</taxon>
        <taxon>Helicobacteraceae</taxon>
        <taxon>Helicobacter</taxon>
    </lineage>
</organism>
<protein>
    <recommendedName>
        <fullName evidence="3">Outer membrane protein</fullName>
    </recommendedName>
</protein>
<proteinExistence type="predicted"/>
<keyword evidence="2" id="KW-1185">Reference proteome</keyword>
<reference evidence="1 2" key="1">
    <citation type="submission" date="2021-07" db="EMBL/GenBank/DDBJ databases">
        <title>Novel Helicobacter sp. Isolated from a cat.</title>
        <authorList>
            <person name="Rimbara E."/>
            <person name="Suzuki M."/>
        </authorList>
    </citation>
    <scope>NUCLEOTIDE SEQUENCE [LARGE SCALE GENOMIC DNA]</scope>
    <source>
        <strain evidence="2">NHP19-012</strain>
    </source>
</reference>
<dbReference type="Pfam" id="PF01856">
    <property type="entry name" value="HP_OMP"/>
    <property type="match status" value="1"/>
</dbReference>
<evidence type="ECO:0000313" key="2">
    <source>
        <dbReference type="Proteomes" id="UP000826146"/>
    </source>
</evidence>
<name>A0ABM7SI29_9HELI</name>
<sequence length="128" mass="14282">MVGWNSWSMGESKQCAGTAIYSPGGFDGGCVSTNKFFQQLLHTDSEYYPEFKTSSSFAFVQAVVNLGFRFNFTKHQGLEVGVRIPTINTPGYVSKGAFLEHNIVKVELNDSLTFRRDIAAFIDYVISF</sequence>
<dbReference type="Proteomes" id="UP000826146">
    <property type="component" value="Chromosome"/>
</dbReference>
<dbReference type="EMBL" id="AP024819">
    <property type="protein sequence ID" value="BCZ19557.1"/>
    <property type="molecule type" value="Genomic_DNA"/>
</dbReference>